<feature type="transmembrane region" description="Helical" evidence="1">
    <location>
        <begin position="67"/>
        <end position="89"/>
    </location>
</feature>
<name>A0A327W7W0_9BACT</name>
<evidence type="ECO:0000256" key="1">
    <source>
        <dbReference type="SAM" id="Phobius"/>
    </source>
</evidence>
<dbReference type="Pfam" id="PF11158">
    <property type="entry name" value="DUF2938"/>
    <property type="match status" value="1"/>
</dbReference>
<dbReference type="InterPro" id="IPR021329">
    <property type="entry name" value="DUF2938"/>
</dbReference>
<gene>
    <name evidence="2" type="ORF">CLV59_104343</name>
</gene>
<keyword evidence="1" id="KW-0472">Membrane</keyword>
<keyword evidence="1" id="KW-1133">Transmembrane helix</keyword>
<keyword evidence="1" id="KW-0812">Transmembrane</keyword>
<protein>
    <recommendedName>
        <fullName evidence="4">DUF2938 family protein</fullName>
    </recommendedName>
</protein>
<evidence type="ECO:0000313" key="2">
    <source>
        <dbReference type="EMBL" id="RAJ82118.1"/>
    </source>
</evidence>
<evidence type="ECO:0008006" key="4">
    <source>
        <dbReference type="Google" id="ProtNLM"/>
    </source>
</evidence>
<feature type="transmembrane region" description="Helical" evidence="1">
    <location>
        <begin position="140"/>
        <end position="160"/>
    </location>
</feature>
<organism evidence="2 3">
    <name type="scientific">Chitinophaga dinghuensis</name>
    <dbReference type="NCBI Taxonomy" id="1539050"/>
    <lineage>
        <taxon>Bacteria</taxon>
        <taxon>Pseudomonadati</taxon>
        <taxon>Bacteroidota</taxon>
        <taxon>Chitinophagia</taxon>
        <taxon>Chitinophagales</taxon>
        <taxon>Chitinophagaceae</taxon>
        <taxon>Chitinophaga</taxon>
    </lineage>
</organism>
<feature type="transmembrane region" description="Helical" evidence="1">
    <location>
        <begin position="7"/>
        <end position="25"/>
    </location>
</feature>
<sequence length="161" mass="17722">MEIILKTILTGIGATIIMDIWAWLLRKLFKVQGLNYAFLGRWIGHLFKGKFNHHPIMASEPIPGELALGWMAHYGIGITFSILLVMLWGPEWLASPQILPALIIGIGTTVAPFFLMQPAMGMGIAAARTPKPAIARLKSLMTHTIYGIGLYLAAQLLTFLP</sequence>
<dbReference type="Proteomes" id="UP000249819">
    <property type="component" value="Unassembled WGS sequence"/>
</dbReference>
<feature type="transmembrane region" description="Helical" evidence="1">
    <location>
        <begin position="101"/>
        <end position="120"/>
    </location>
</feature>
<comment type="caution">
    <text evidence="2">The sequence shown here is derived from an EMBL/GenBank/DDBJ whole genome shotgun (WGS) entry which is preliminary data.</text>
</comment>
<evidence type="ECO:0000313" key="3">
    <source>
        <dbReference type="Proteomes" id="UP000249819"/>
    </source>
</evidence>
<proteinExistence type="predicted"/>
<accession>A0A327W7W0</accession>
<dbReference type="RefSeq" id="WP_111592662.1">
    <property type="nucleotide sequence ID" value="NZ_QLMA01000004.1"/>
</dbReference>
<dbReference type="AlphaFoldDB" id="A0A327W7W0"/>
<dbReference type="EMBL" id="QLMA01000004">
    <property type="protein sequence ID" value="RAJ82118.1"/>
    <property type="molecule type" value="Genomic_DNA"/>
</dbReference>
<reference evidence="2 3" key="1">
    <citation type="submission" date="2018-06" db="EMBL/GenBank/DDBJ databases">
        <title>Genomic Encyclopedia of Archaeal and Bacterial Type Strains, Phase II (KMG-II): from individual species to whole genera.</title>
        <authorList>
            <person name="Goeker M."/>
        </authorList>
    </citation>
    <scope>NUCLEOTIDE SEQUENCE [LARGE SCALE GENOMIC DNA]</scope>
    <source>
        <strain evidence="2 3">DSM 29821</strain>
    </source>
</reference>
<dbReference type="OrthoDB" id="9812539at2"/>
<keyword evidence="3" id="KW-1185">Reference proteome</keyword>